<dbReference type="EMBL" id="AAOH01000003">
    <property type="protein sequence ID" value="EAR28798.1"/>
    <property type="molecule type" value="Genomic_DNA"/>
</dbReference>
<dbReference type="STRING" id="87626.PTD2_07139"/>
<evidence type="ECO:0000256" key="7">
    <source>
        <dbReference type="ARBA" id="ARBA00022723"/>
    </source>
</evidence>
<accession>A4C883</accession>
<evidence type="ECO:0000256" key="5">
    <source>
        <dbReference type="ARBA" id="ARBA00022630"/>
    </source>
</evidence>
<comment type="caution">
    <text evidence="12">The sequence shown here is derived from an EMBL/GenBank/DDBJ whole genome shotgun (WGS) entry which is preliminary data.</text>
</comment>
<dbReference type="PANTHER" id="PTHR30040">
    <property type="entry name" value="THIAMINE BIOSYNTHESIS LIPOPROTEIN APBE"/>
    <property type="match status" value="1"/>
</dbReference>
<protein>
    <recommendedName>
        <fullName evidence="4">FAD:protein FMN transferase</fullName>
        <ecNumber evidence="3">2.7.1.180</ecNumber>
    </recommendedName>
    <alternativeName>
        <fullName evidence="10">Flavin transferase</fullName>
    </alternativeName>
</protein>
<dbReference type="RefSeq" id="WP_009838060.1">
    <property type="nucleotide sequence ID" value="NZ_AAOH01000003.1"/>
</dbReference>
<evidence type="ECO:0000256" key="9">
    <source>
        <dbReference type="ARBA" id="ARBA00022842"/>
    </source>
</evidence>
<keyword evidence="13" id="KW-1185">Reference proteome</keyword>
<evidence type="ECO:0000313" key="13">
    <source>
        <dbReference type="Proteomes" id="UP000006201"/>
    </source>
</evidence>
<evidence type="ECO:0000256" key="11">
    <source>
        <dbReference type="ARBA" id="ARBA00048540"/>
    </source>
</evidence>
<dbReference type="PANTHER" id="PTHR30040:SF2">
    <property type="entry name" value="FAD:PROTEIN FMN TRANSFERASE"/>
    <property type="match status" value="1"/>
</dbReference>
<sequence>MLQKRMRPLLGTFVEVAIEQGDFSQSHLNQAFAAAFSKIENIQTLMSFHQPDSALSVLNRHSGVWQPCDRDIYRVLRLAQVLYRSSSGLFNISCTKPLQTIGLLPQHFEDEIFSKCNTPPFLINNHRVKITQGHQLCVDGIAKGYAVDCAQAVLKSYGIKAGSINAGGDLSVFGELQIAVFQQNQHNERQYLGRIANAAVATSCGLATTSHPAAIVDPNGEIISAGCWSVLAKKAWRADALTKVVALQGEVVDLTPWGGLLLTPADGQS</sequence>
<dbReference type="InterPro" id="IPR003374">
    <property type="entry name" value="ApbE-like_sf"/>
</dbReference>
<organism evidence="12 13">
    <name type="scientific">Pseudoalteromonas tunicata D2</name>
    <dbReference type="NCBI Taxonomy" id="87626"/>
    <lineage>
        <taxon>Bacteria</taxon>
        <taxon>Pseudomonadati</taxon>
        <taxon>Pseudomonadota</taxon>
        <taxon>Gammaproteobacteria</taxon>
        <taxon>Alteromonadales</taxon>
        <taxon>Pseudoalteromonadaceae</taxon>
        <taxon>Pseudoalteromonas</taxon>
    </lineage>
</organism>
<evidence type="ECO:0000256" key="10">
    <source>
        <dbReference type="ARBA" id="ARBA00031306"/>
    </source>
</evidence>
<keyword evidence="6" id="KW-0808">Transferase</keyword>
<dbReference type="Proteomes" id="UP000006201">
    <property type="component" value="Unassembled WGS sequence"/>
</dbReference>
<dbReference type="GO" id="GO:0016740">
    <property type="term" value="F:transferase activity"/>
    <property type="evidence" value="ECO:0007669"/>
    <property type="project" value="UniProtKB-KW"/>
</dbReference>
<comment type="cofactor">
    <cofactor evidence="1">
        <name>Mg(2+)</name>
        <dbReference type="ChEBI" id="CHEBI:18420"/>
    </cofactor>
</comment>
<evidence type="ECO:0000256" key="3">
    <source>
        <dbReference type="ARBA" id="ARBA00011955"/>
    </source>
</evidence>
<dbReference type="eggNOG" id="COG1477">
    <property type="taxonomic scope" value="Bacteria"/>
</dbReference>
<evidence type="ECO:0000313" key="12">
    <source>
        <dbReference type="EMBL" id="EAR28798.1"/>
    </source>
</evidence>
<keyword evidence="9" id="KW-0460">Magnesium</keyword>
<reference evidence="12 13" key="1">
    <citation type="submission" date="2006-02" db="EMBL/GenBank/DDBJ databases">
        <authorList>
            <person name="Moran M.A."/>
            <person name="Kjelleberg S."/>
            <person name="Egan S."/>
            <person name="Saunders N."/>
            <person name="Thomas T."/>
            <person name="Ferriera S."/>
            <person name="Johnson J."/>
            <person name="Kravitz S."/>
            <person name="Halpern A."/>
            <person name="Remington K."/>
            <person name="Beeson K."/>
            <person name="Tran B."/>
            <person name="Rogers Y.-H."/>
            <person name="Friedman R."/>
            <person name="Venter J.C."/>
        </authorList>
    </citation>
    <scope>NUCLEOTIDE SEQUENCE [LARGE SCALE GENOMIC DNA]</scope>
    <source>
        <strain evidence="12 13">D2</strain>
    </source>
</reference>
<dbReference type="EC" id="2.7.1.180" evidence="3"/>
<dbReference type="Gene3D" id="3.10.520.10">
    <property type="entry name" value="ApbE-like domains"/>
    <property type="match status" value="1"/>
</dbReference>
<proteinExistence type="inferred from homology"/>
<comment type="catalytic activity">
    <reaction evidence="11">
        <text>L-threonyl-[protein] + FAD = FMN-L-threonyl-[protein] + AMP + H(+)</text>
        <dbReference type="Rhea" id="RHEA:36847"/>
        <dbReference type="Rhea" id="RHEA-COMP:11060"/>
        <dbReference type="Rhea" id="RHEA-COMP:11061"/>
        <dbReference type="ChEBI" id="CHEBI:15378"/>
        <dbReference type="ChEBI" id="CHEBI:30013"/>
        <dbReference type="ChEBI" id="CHEBI:57692"/>
        <dbReference type="ChEBI" id="CHEBI:74257"/>
        <dbReference type="ChEBI" id="CHEBI:456215"/>
        <dbReference type="EC" id="2.7.1.180"/>
    </reaction>
</comment>
<keyword evidence="8" id="KW-0274">FAD</keyword>
<dbReference type="InterPro" id="IPR024932">
    <property type="entry name" value="ApbE"/>
</dbReference>
<evidence type="ECO:0000256" key="2">
    <source>
        <dbReference type="ARBA" id="ARBA00008282"/>
    </source>
</evidence>
<dbReference type="HOGENOM" id="CLU_044403_5_1_6"/>
<dbReference type="Pfam" id="PF02424">
    <property type="entry name" value="ApbE"/>
    <property type="match status" value="1"/>
</dbReference>
<dbReference type="AlphaFoldDB" id="A4C883"/>
<keyword evidence="7" id="KW-0479">Metal-binding</keyword>
<dbReference type="OrthoDB" id="9778595at2"/>
<dbReference type="SUPFAM" id="SSF143631">
    <property type="entry name" value="ApbE-like"/>
    <property type="match status" value="1"/>
</dbReference>
<dbReference type="GO" id="GO:0046872">
    <property type="term" value="F:metal ion binding"/>
    <property type="evidence" value="ECO:0007669"/>
    <property type="project" value="UniProtKB-KW"/>
</dbReference>
<comment type="similarity">
    <text evidence="2">Belongs to the ApbE family.</text>
</comment>
<name>A4C883_9GAMM</name>
<evidence type="ECO:0000256" key="1">
    <source>
        <dbReference type="ARBA" id="ARBA00001946"/>
    </source>
</evidence>
<evidence type="ECO:0000256" key="6">
    <source>
        <dbReference type="ARBA" id="ARBA00022679"/>
    </source>
</evidence>
<evidence type="ECO:0000256" key="4">
    <source>
        <dbReference type="ARBA" id="ARBA00016337"/>
    </source>
</evidence>
<keyword evidence="5" id="KW-0285">Flavoprotein</keyword>
<evidence type="ECO:0000256" key="8">
    <source>
        <dbReference type="ARBA" id="ARBA00022827"/>
    </source>
</evidence>
<keyword evidence="12" id="KW-0449">Lipoprotein</keyword>
<gene>
    <name evidence="12" type="ORF">PTD2_07139</name>
</gene>